<keyword evidence="3" id="KW-1185">Reference proteome</keyword>
<comment type="caution">
    <text evidence="2">The sequence shown here is derived from an EMBL/GenBank/DDBJ whole genome shotgun (WGS) entry which is preliminary data.</text>
</comment>
<name>A0A834IJY0_RHYFE</name>
<feature type="region of interest" description="Disordered" evidence="1">
    <location>
        <begin position="1"/>
        <end position="44"/>
    </location>
</feature>
<evidence type="ECO:0000313" key="3">
    <source>
        <dbReference type="Proteomes" id="UP000625711"/>
    </source>
</evidence>
<dbReference type="Proteomes" id="UP000625711">
    <property type="component" value="Unassembled WGS sequence"/>
</dbReference>
<proteinExistence type="predicted"/>
<sequence length="71" mass="7729">MRAKEKLMPRTNHKENKKYAATRPPSTVSSDDPRKSESCPKGLGMRGLVVGTRKWWAEGGEVGGSPLCSAN</sequence>
<accession>A0A834IJY0</accession>
<gene>
    <name evidence="2" type="ORF">GWI33_005805</name>
</gene>
<protein>
    <submittedName>
        <fullName evidence="2">Uncharacterized protein</fullName>
    </submittedName>
</protein>
<feature type="compositionally biased region" description="Basic and acidic residues" evidence="1">
    <location>
        <begin position="1"/>
        <end position="18"/>
    </location>
</feature>
<dbReference type="EMBL" id="JAACXV010000289">
    <property type="protein sequence ID" value="KAF7280522.1"/>
    <property type="molecule type" value="Genomic_DNA"/>
</dbReference>
<organism evidence="2 3">
    <name type="scientific">Rhynchophorus ferrugineus</name>
    <name type="common">Red palm weevil</name>
    <name type="synonym">Curculio ferrugineus</name>
    <dbReference type="NCBI Taxonomy" id="354439"/>
    <lineage>
        <taxon>Eukaryota</taxon>
        <taxon>Metazoa</taxon>
        <taxon>Ecdysozoa</taxon>
        <taxon>Arthropoda</taxon>
        <taxon>Hexapoda</taxon>
        <taxon>Insecta</taxon>
        <taxon>Pterygota</taxon>
        <taxon>Neoptera</taxon>
        <taxon>Endopterygota</taxon>
        <taxon>Coleoptera</taxon>
        <taxon>Polyphaga</taxon>
        <taxon>Cucujiformia</taxon>
        <taxon>Curculionidae</taxon>
        <taxon>Dryophthorinae</taxon>
        <taxon>Rhynchophorus</taxon>
    </lineage>
</organism>
<evidence type="ECO:0000256" key="1">
    <source>
        <dbReference type="SAM" id="MobiDB-lite"/>
    </source>
</evidence>
<evidence type="ECO:0000313" key="2">
    <source>
        <dbReference type="EMBL" id="KAF7280522.1"/>
    </source>
</evidence>
<reference evidence="2" key="1">
    <citation type="submission" date="2020-08" db="EMBL/GenBank/DDBJ databases">
        <title>Genome sequencing and assembly of the red palm weevil Rhynchophorus ferrugineus.</title>
        <authorList>
            <person name="Dias G.B."/>
            <person name="Bergman C.M."/>
            <person name="Manee M."/>
        </authorList>
    </citation>
    <scope>NUCLEOTIDE SEQUENCE</scope>
    <source>
        <strain evidence="2">AA-2017</strain>
        <tissue evidence="2">Whole larva</tissue>
    </source>
</reference>
<dbReference type="AlphaFoldDB" id="A0A834IJY0"/>